<feature type="region of interest" description="Disordered" evidence="1">
    <location>
        <begin position="50"/>
        <end position="78"/>
    </location>
</feature>
<evidence type="ECO:0000313" key="2">
    <source>
        <dbReference type="EMBL" id="GIJ16678.1"/>
    </source>
</evidence>
<gene>
    <name evidence="2" type="ORF">Vgi01_33620</name>
</gene>
<accession>A0ABQ4IFH6</accession>
<evidence type="ECO:0000256" key="1">
    <source>
        <dbReference type="SAM" id="MobiDB-lite"/>
    </source>
</evidence>
<sequence length="78" mass="7970">MLPVSNNPRPTPPCGPAHTQPHPAPSPLLIKRFASAVRRVADANLLINKEVGGSGGEEGFGEGGEEEGDLPFAGVEGA</sequence>
<feature type="region of interest" description="Disordered" evidence="1">
    <location>
        <begin position="1"/>
        <end position="27"/>
    </location>
</feature>
<proteinExistence type="predicted"/>
<name>A0ABQ4IFH6_9ACTN</name>
<comment type="caution">
    <text evidence="2">The sequence shown here is derived from an EMBL/GenBank/DDBJ whole genome shotgun (WGS) entry which is preliminary data.</text>
</comment>
<feature type="compositionally biased region" description="Acidic residues" evidence="1">
    <location>
        <begin position="59"/>
        <end position="69"/>
    </location>
</feature>
<keyword evidence="3" id="KW-1185">Reference proteome</keyword>
<dbReference type="EMBL" id="BOPA01000021">
    <property type="protein sequence ID" value="GIJ16678.1"/>
    <property type="molecule type" value="Genomic_DNA"/>
</dbReference>
<protein>
    <submittedName>
        <fullName evidence="2">Uncharacterized protein</fullName>
    </submittedName>
</protein>
<dbReference type="Proteomes" id="UP000647860">
    <property type="component" value="Unassembled WGS sequence"/>
</dbReference>
<evidence type="ECO:0000313" key="3">
    <source>
        <dbReference type="Proteomes" id="UP000647860"/>
    </source>
</evidence>
<reference evidence="2 3" key="1">
    <citation type="submission" date="2021-01" db="EMBL/GenBank/DDBJ databases">
        <title>Whole genome shotgun sequence of Verrucosispora gifhornensis NBRC 16317.</title>
        <authorList>
            <person name="Komaki H."/>
            <person name="Tamura T."/>
        </authorList>
    </citation>
    <scope>NUCLEOTIDE SEQUENCE [LARGE SCALE GENOMIC DNA]</scope>
    <source>
        <strain evidence="2 3">NBRC 16317</strain>
    </source>
</reference>
<organism evidence="2 3">
    <name type="scientific">Micromonospora gifhornensis</name>
    <dbReference type="NCBI Taxonomy" id="84594"/>
    <lineage>
        <taxon>Bacteria</taxon>
        <taxon>Bacillati</taxon>
        <taxon>Actinomycetota</taxon>
        <taxon>Actinomycetes</taxon>
        <taxon>Micromonosporales</taxon>
        <taxon>Micromonosporaceae</taxon>
        <taxon>Micromonospora</taxon>
    </lineage>
</organism>